<feature type="transmembrane region" description="Helical" evidence="1">
    <location>
        <begin position="79"/>
        <end position="100"/>
    </location>
</feature>
<feature type="transmembrane region" description="Helical" evidence="1">
    <location>
        <begin position="203"/>
        <end position="223"/>
    </location>
</feature>
<protein>
    <recommendedName>
        <fullName evidence="4">G-protein coupled receptors family 1 profile domain-containing protein</fullName>
    </recommendedName>
</protein>
<keyword evidence="1" id="KW-0472">Membrane</keyword>
<evidence type="ECO:0008006" key="4">
    <source>
        <dbReference type="Google" id="ProtNLM"/>
    </source>
</evidence>
<proteinExistence type="predicted"/>
<keyword evidence="1" id="KW-1133">Transmembrane helix</keyword>
<dbReference type="AlphaFoldDB" id="A0A815QBM4"/>
<reference evidence="2" key="1">
    <citation type="submission" date="2021-02" db="EMBL/GenBank/DDBJ databases">
        <authorList>
            <person name="Nowell W R."/>
        </authorList>
    </citation>
    <scope>NUCLEOTIDE SEQUENCE</scope>
</reference>
<keyword evidence="3" id="KW-1185">Reference proteome</keyword>
<dbReference type="Proteomes" id="UP000663832">
    <property type="component" value="Unassembled WGS sequence"/>
</dbReference>
<accession>A0A815QBM4</accession>
<evidence type="ECO:0000256" key="1">
    <source>
        <dbReference type="SAM" id="Phobius"/>
    </source>
</evidence>
<dbReference type="Gene3D" id="1.20.1070.10">
    <property type="entry name" value="Rhodopsin 7-helix transmembrane proteins"/>
    <property type="match status" value="1"/>
</dbReference>
<comment type="caution">
    <text evidence="2">The sequence shown here is derived from an EMBL/GenBank/DDBJ whole genome shotgun (WGS) entry which is preliminary data.</text>
</comment>
<dbReference type="EMBL" id="CAJNOM010000481">
    <property type="protein sequence ID" value="CAF1461705.1"/>
    <property type="molecule type" value="Genomic_DNA"/>
</dbReference>
<evidence type="ECO:0000313" key="3">
    <source>
        <dbReference type="Proteomes" id="UP000663832"/>
    </source>
</evidence>
<dbReference type="OrthoDB" id="10040793at2759"/>
<keyword evidence="1" id="KW-0812">Transmembrane</keyword>
<feature type="transmembrane region" description="Helical" evidence="1">
    <location>
        <begin position="6"/>
        <end position="27"/>
    </location>
</feature>
<feature type="transmembrane region" description="Helical" evidence="1">
    <location>
        <begin position="120"/>
        <end position="141"/>
    </location>
</feature>
<feature type="transmembrane region" description="Helical" evidence="1">
    <location>
        <begin position="318"/>
        <end position="335"/>
    </location>
</feature>
<feature type="transmembrane region" description="Helical" evidence="1">
    <location>
        <begin position="153"/>
        <end position="174"/>
    </location>
</feature>
<gene>
    <name evidence="2" type="ORF">QVE165_LOCUS40986</name>
</gene>
<evidence type="ECO:0000313" key="2">
    <source>
        <dbReference type="EMBL" id="CAF1461705.1"/>
    </source>
</evidence>
<sequence length="414" mass="48490">MFTLQLIFLASIGLIGIIFNWLLILAIQRKTYHHQDHHRVPSPTTNMSLLRSTQPTHGQMIQPPILPAARSSISTFDKYILAFLINDVFVCNFIIPLRFIDISQGLPCVFLCFILKFFEKLTTIIEIVIINLLIITALSFFYKKRLSTTKLSFLCLFLMTPLIIIYLSTTLTYLDINEYEYEQRPPSCKQIFLYIHTTTYKTLNIISCIITYLIIFIQFILLIRMKYSIKKYKQNSLKSVNETANITKNIQQEILLFDQNNLENINRRSMYSPPTHNVSTTASIASDMTPSAQRSFQTFDYITYLAIVENSQTLYKSTWLLLLVYLIVHIPYWLYELSNISWSYKFKDIYLLCHVLKPFCYMTTNEKYCGHVLAILQCKPFRMLPNILRRKSRVVTLNENNNPNVNTYNNNNNN</sequence>
<name>A0A815QBM4_9BILA</name>
<organism evidence="2 3">
    <name type="scientific">Adineta steineri</name>
    <dbReference type="NCBI Taxonomy" id="433720"/>
    <lineage>
        <taxon>Eukaryota</taxon>
        <taxon>Metazoa</taxon>
        <taxon>Spiralia</taxon>
        <taxon>Gnathifera</taxon>
        <taxon>Rotifera</taxon>
        <taxon>Eurotatoria</taxon>
        <taxon>Bdelloidea</taxon>
        <taxon>Adinetida</taxon>
        <taxon>Adinetidae</taxon>
        <taxon>Adineta</taxon>
    </lineage>
</organism>